<sequence>MSEMGAELYEVFRHIRPMHQLSVRVVAAGLANRDVSMPVRAVIEHVHDAGPRTVPQIARALWITRQGVQRFVDEGKELGYLEARPNPEHRRSHLIAATEAGRAVYESLHDEELTRLDRIAAGLDADDINACVRVLAHLVHELGALDALLTPTKEDQ</sequence>
<proteinExistence type="predicted"/>
<evidence type="ECO:0000259" key="1">
    <source>
        <dbReference type="PROSITE" id="PS50995"/>
    </source>
</evidence>
<dbReference type="Gene3D" id="1.10.10.10">
    <property type="entry name" value="Winged helix-like DNA-binding domain superfamily/Winged helix DNA-binding domain"/>
    <property type="match status" value="1"/>
</dbReference>
<dbReference type="InterPro" id="IPR036388">
    <property type="entry name" value="WH-like_DNA-bd_sf"/>
</dbReference>
<dbReference type="EMBL" id="CZKB01000009">
    <property type="protein sequence ID" value="CUR59042.1"/>
    <property type="molecule type" value="Genomic_DNA"/>
</dbReference>
<dbReference type="Pfam" id="PF12802">
    <property type="entry name" value="MarR_2"/>
    <property type="match status" value="1"/>
</dbReference>
<dbReference type="GO" id="GO:0006950">
    <property type="term" value="P:response to stress"/>
    <property type="evidence" value="ECO:0007669"/>
    <property type="project" value="TreeGrafter"/>
</dbReference>
<protein>
    <submittedName>
        <fullName evidence="2">Putative MarR-family transcriptional regulator</fullName>
    </submittedName>
</protein>
<dbReference type="InterPro" id="IPR000835">
    <property type="entry name" value="HTH_MarR-typ"/>
</dbReference>
<organism evidence="2">
    <name type="scientific">metagenome</name>
    <dbReference type="NCBI Taxonomy" id="256318"/>
    <lineage>
        <taxon>unclassified sequences</taxon>
        <taxon>metagenomes</taxon>
    </lineage>
</organism>
<dbReference type="InterPro" id="IPR039422">
    <property type="entry name" value="MarR/SlyA-like"/>
</dbReference>
<dbReference type="AlphaFoldDB" id="A0A2P2CDK5"/>
<dbReference type="SMART" id="SM00347">
    <property type="entry name" value="HTH_MARR"/>
    <property type="match status" value="1"/>
</dbReference>
<gene>
    <name evidence="2" type="ORF">NOCA1170033</name>
</gene>
<dbReference type="PANTHER" id="PTHR33164">
    <property type="entry name" value="TRANSCRIPTIONAL REGULATOR, MARR FAMILY"/>
    <property type="match status" value="1"/>
</dbReference>
<dbReference type="GO" id="GO:0003700">
    <property type="term" value="F:DNA-binding transcription factor activity"/>
    <property type="evidence" value="ECO:0007669"/>
    <property type="project" value="InterPro"/>
</dbReference>
<feature type="domain" description="HTH marR-type" evidence="1">
    <location>
        <begin position="1"/>
        <end position="140"/>
    </location>
</feature>
<name>A0A2P2CDK5_9ZZZZ</name>
<dbReference type="InterPro" id="IPR036390">
    <property type="entry name" value="WH_DNA-bd_sf"/>
</dbReference>
<evidence type="ECO:0000313" key="2">
    <source>
        <dbReference type="EMBL" id="CUR59042.1"/>
    </source>
</evidence>
<dbReference type="PANTHER" id="PTHR33164:SF99">
    <property type="entry name" value="MARR FAMILY REGULATORY PROTEIN"/>
    <property type="match status" value="1"/>
</dbReference>
<dbReference type="PROSITE" id="PS50995">
    <property type="entry name" value="HTH_MARR_2"/>
    <property type="match status" value="1"/>
</dbReference>
<accession>A0A2P2CDK5</accession>
<reference evidence="2" key="1">
    <citation type="submission" date="2015-08" db="EMBL/GenBank/DDBJ databases">
        <authorList>
            <person name="Babu N.S."/>
            <person name="Beckwith C.J."/>
            <person name="Beseler K.G."/>
            <person name="Brison A."/>
            <person name="Carone J.V."/>
            <person name="Caskin T.P."/>
            <person name="Diamond M."/>
            <person name="Durham M.E."/>
            <person name="Foxe J.M."/>
            <person name="Go M."/>
            <person name="Henderson B.A."/>
            <person name="Jones I.B."/>
            <person name="McGettigan J.A."/>
            <person name="Micheletti S.J."/>
            <person name="Nasrallah M.E."/>
            <person name="Ortiz D."/>
            <person name="Piller C.R."/>
            <person name="Privatt S.R."/>
            <person name="Schneider S.L."/>
            <person name="Sharp S."/>
            <person name="Smith T.C."/>
            <person name="Stanton J.D."/>
            <person name="Ullery H.E."/>
            <person name="Wilson R.J."/>
            <person name="Serrano M.G."/>
            <person name="Buck G."/>
            <person name="Lee V."/>
            <person name="Wang Y."/>
            <person name="Carvalho R."/>
            <person name="Voegtly L."/>
            <person name="Shi R."/>
            <person name="Duckworth R."/>
            <person name="Johnson A."/>
            <person name="Loviza R."/>
            <person name="Walstead R."/>
            <person name="Shah Z."/>
            <person name="Kiflezghi M."/>
            <person name="Wade K."/>
            <person name="Ball S.L."/>
            <person name="Bradley K.W."/>
            <person name="Asai D.J."/>
            <person name="Bowman C.A."/>
            <person name="Russell D.A."/>
            <person name="Pope W.H."/>
            <person name="Jacobs-Sera D."/>
            <person name="Hendrix R.W."/>
            <person name="Hatfull G.F."/>
        </authorList>
    </citation>
    <scope>NUCLEOTIDE SEQUENCE</scope>
</reference>
<dbReference type="SUPFAM" id="SSF46785">
    <property type="entry name" value="Winged helix' DNA-binding domain"/>
    <property type="match status" value="1"/>
</dbReference>